<evidence type="ECO:0000256" key="2">
    <source>
        <dbReference type="PROSITE-ProRule" id="PRU00335"/>
    </source>
</evidence>
<accession>A0A1Y1SI60</accession>
<dbReference type="InterPro" id="IPR036271">
    <property type="entry name" value="Tet_transcr_reg_TetR-rel_C_sf"/>
</dbReference>
<organism evidence="4 5">
    <name type="scientific">Oceanococcus atlanticus</name>
    <dbReference type="NCBI Taxonomy" id="1317117"/>
    <lineage>
        <taxon>Bacteria</taxon>
        <taxon>Pseudomonadati</taxon>
        <taxon>Pseudomonadota</taxon>
        <taxon>Gammaproteobacteria</taxon>
        <taxon>Chromatiales</taxon>
        <taxon>Oceanococcaceae</taxon>
        <taxon>Oceanococcus</taxon>
    </lineage>
</organism>
<dbReference type="SUPFAM" id="SSF48498">
    <property type="entry name" value="Tetracyclin repressor-like, C-terminal domain"/>
    <property type="match status" value="1"/>
</dbReference>
<evidence type="ECO:0000313" key="5">
    <source>
        <dbReference type="Proteomes" id="UP000192342"/>
    </source>
</evidence>
<dbReference type="InterPro" id="IPR023772">
    <property type="entry name" value="DNA-bd_HTH_TetR-type_CS"/>
</dbReference>
<keyword evidence="1 2" id="KW-0238">DNA-binding</keyword>
<feature type="DNA-binding region" description="H-T-H motif" evidence="2">
    <location>
        <begin position="33"/>
        <end position="52"/>
    </location>
</feature>
<dbReference type="PRINTS" id="PR00455">
    <property type="entry name" value="HTHTETR"/>
</dbReference>
<gene>
    <name evidence="4" type="ORF">ATO7_05640</name>
</gene>
<dbReference type="PROSITE" id="PS01081">
    <property type="entry name" value="HTH_TETR_1"/>
    <property type="match status" value="1"/>
</dbReference>
<sequence length="212" mass="23923">MARKPANEQGDTLERIREQAFLMFGRYGFDGVSMLKVAEASGITKAALYWHFDSKEALYLDCQRMLHQIFNQHVIGSMQRATDTGDQLCQMFYGVVNLLRDTRIRNGVAGYWLGSGSLNTNAAIQAHRRFDQASIQAIEHIMQRALDEGVMSSDIPAHDMARTAVAVWEGIVLPLRVEPFEVVERLMLTLGKTYFRAHGAHHLADRLCPQTD</sequence>
<protein>
    <submittedName>
        <fullName evidence="4">Transcriptional regulator</fullName>
    </submittedName>
</protein>
<dbReference type="InterPro" id="IPR001647">
    <property type="entry name" value="HTH_TetR"/>
</dbReference>
<dbReference type="SUPFAM" id="SSF46689">
    <property type="entry name" value="Homeodomain-like"/>
    <property type="match status" value="1"/>
</dbReference>
<dbReference type="AlphaFoldDB" id="A0A1Y1SI60"/>
<dbReference type="GO" id="GO:0003700">
    <property type="term" value="F:DNA-binding transcription factor activity"/>
    <property type="evidence" value="ECO:0007669"/>
    <property type="project" value="TreeGrafter"/>
</dbReference>
<evidence type="ECO:0000313" key="4">
    <source>
        <dbReference type="EMBL" id="ORE89337.1"/>
    </source>
</evidence>
<dbReference type="PROSITE" id="PS50977">
    <property type="entry name" value="HTH_TETR_2"/>
    <property type="match status" value="1"/>
</dbReference>
<evidence type="ECO:0000259" key="3">
    <source>
        <dbReference type="PROSITE" id="PS50977"/>
    </source>
</evidence>
<feature type="domain" description="HTH tetR-type" evidence="3">
    <location>
        <begin position="10"/>
        <end position="70"/>
    </location>
</feature>
<dbReference type="OrthoDB" id="5816932at2"/>
<evidence type="ECO:0000256" key="1">
    <source>
        <dbReference type="ARBA" id="ARBA00023125"/>
    </source>
</evidence>
<dbReference type="Pfam" id="PF00440">
    <property type="entry name" value="TetR_N"/>
    <property type="match status" value="1"/>
</dbReference>
<dbReference type="STRING" id="1317117.ATO7_05640"/>
<comment type="caution">
    <text evidence="4">The sequence shown here is derived from an EMBL/GenBank/DDBJ whole genome shotgun (WGS) entry which is preliminary data.</text>
</comment>
<name>A0A1Y1SI60_9GAMM</name>
<dbReference type="PANTHER" id="PTHR30055:SF226">
    <property type="entry name" value="HTH-TYPE TRANSCRIPTIONAL REGULATOR PKSA"/>
    <property type="match status" value="1"/>
</dbReference>
<dbReference type="Gene3D" id="1.10.357.10">
    <property type="entry name" value="Tetracycline Repressor, domain 2"/>
    <property type="match status" value="1"/>
</dbReference>
<dbReference type="InterPro" id="IPR050109">
    <property type="entry name" value="HTH-type_TetR-like_transc_reg"/>
</dbReference>
<keyword evidence="5" id="KW-1185">Reference proteome</keyword>
<proteinExistence type="predicted"/>
<dbReference type="EMBL" id="AQQV01000001">
    <property type="protein sequence ID" value="ORE89337.1"/>
    <property type="molecule type" value="Genomic_DNA"/>
</dbReference>
<dbReference type="InterPro" id="IPR009057">
    <property type="entry name" value="Homeodomain-like_sf"/>
</dbReference>
<dbReference type="PANTHER" id="PTHR30055">
    <property type="entry name" value="HTH-TYPE TRANSCRIPTIONAL REGULATOR RUTR"/>
    <property type="match status" value="1"/>
</dbReference>
<dbReference type="GO" id="GO:0000976">
    <property type="term" value="F:transcription cis-regulatory region binding"/>
    <property type="evidence" value="ECO:0007669"/>
    <property type="project" value="TreeGrafter"/>
</dbReference>
<dbReference type="Proteomes" id="UP000192342">
    <property type="component" value="Unassembled WGS sequence"/>
</dbReference>
<dbReference type="RefSeq" id="WP_083560364.1">
    <property type="nucleotide sequence ID" value="NZ_AQQV01000001.1"/>
</dbReference>
<reference evidence="4 5" key="1">
    <citation type="submission" date="2013-04" db="EMBL/GenBank/DDBJ databases">
        <title>Oceanococcus atlanticus 22II-S10r2 Genome Sequencing.</title>
        <authorList>
            <person name="Lai Q."/>
            <person name="Li G."/>
            <person name="Shao Z."/>
        </authorList>
    </citation>
    <scope>NUCLEOTIDE SEQUENCE [LARGE SCALE GENOMIC DNA]</scope>
    <source>
        <strain evidence="4 5">22II-S10r2</strain>
    </source>
</reference>